<protein>
    <submittedName>
        <fullName evidence="1">Uncharacterized protein</fullName>
    </submittedName>
</protein>
<keyword evidence="2" id="KW-1185">Reference proteome</keyword>
<evidence type="ECO:0000313" key="2">
    <source>
        <dbReference type="Proteomes" id="UP000887159"/>
    </source>
</evidence>
<evidence type="ECO:0000313" key="1">
    <source>
        <dbReference type="EMBL" id="GFY03769.1"/>
    </source>
</evidence>
<organism evidence="1 2">
    <name type="scientific">Trichonephila clavipes</name>
    <name type="common">Golden silk orbweaver</name>
    <name type="synonym">Nephila clavipes</name>
    <dbReference type="NCBI Taxonomy" id="2585209"/>
    <lineage>
        <taxon>Eukaryota</taxon>
        <taxon>Metazoa</taxon>
        <taxon>Ecdysozoa</taxon>
        <taxon>Arthropoda</taxon>
        <taxon>Chelicerata</taxon>
        <taxon>Arachnida</taxon>
        <taxon>Araneae</taxon>
        <taxon>Araneomorphae</taxon>
        <taxon>Entelegynae</taxon>
        <taxon>Araneoidea</taxon>
        <taxon>Nephilidae</taxon>
        <taxon>Trichonephila</taxon>
    </lineage>
</organism>
<dbReference type="Proteomes" id="UP000887159">
    <property type="component" value="Unassembled WGS sequence"/>
</dbReference>
<reference evidence="1" key="1">
    <citation type="submission" date="2020-08" db="EMBL/GenBank/DDBJ databases">
        <title>Multicomponent nature underlies the extraordinary mechanical properties of spider dragline silk.</title>
        <authorList>
            <person name="Kono N."/>
            <person name="Nakamura H."/>
            <person name="Mori M."/>
            <person name="Yoshida Y."/>
            <person name="Ohtoshi R."/>
            <person name="Malay A.D."/>
            <person name="Moran D.A.P."/>
            <person name="Tomita M."/>
            <person name="Numata K."/>
            <person name="Arakawa K."/>
        </authorList>
    </citation>
    <scope>NUCLEOTIDE SEQUENCE</scope>
</reference>
<dbReference type="AlphaFoldDB" id="A0A8X6V8Z2"/>
<dbReference type="EMBL" id="BMAU01021241">
    <property type="protein sequence ID" value="GFY03769.1"/>
    <property type="molecule type" value="Genomic_DNA"/>
</dbReference>
<gene>
    <name evidence="1" type="ORF">TNCV_4551061</name>
</gene>
<name>A0A8X6V8Z2_TRICX</name>
<accession>A0A8X6V8Z2</accession>
<proteinExistence type="predicted"/>
<comment type="caution">
    <text evidence="1">The sequence shown here is derived from an EMBL/GenBank/DDBJ whole genome shotgun (WGS) entry which is preliminary data.</text>
</comment>
<sequence length="133" mass="14793">MCKPFRHISATTGQYIIIFIDSLAEIIVSGYNLFPIKNLSSNANLLTHLFVPKESRSPMHPISLRHSSKCTSQQTGQRGFDAASTLPFRCLSKRQATSHGHISTEANLHSYRLGCWLNLSLVCSIAKDEPSFT</sequence>